<proteinExistence type="predicted"/>
<protein>
    <recommendedName>
        <fullName evidence="8">Protein-tyrosine-phosphatase</fullName>
    </recommendedName>
</protein>
<evidence type="ECO:0000313" key="7">
    <source>
        <dbReference type="Proteomes" id="UP001146120"/>
    </source>
</evidence>
<dbReference type="PANTHER" id="PTHR46381">
    <property type="entry name" value="MKPA PROTEIN"/>
    <property type="match status" value="1"/>
</dbReference>
<evidence type="ECO:0000313" key="6">
    <source>
        <dbReference type="EMBL" id="DAZ99568.1"/>
    </source>
</evidence>
<dbReference type="GO" id="GO:0004721">
    <property type="term" value="F:phosphoprotein phosphatase activity"/>
    <property type="evidence" value="ECO:0007669"/>
    <property type="project" value="UniProtKB-KW"/>
</dbReference>
<feature type="region of interest" description="Disordered" evidence="3">
    <location>
        <begin position="42"/>
        <end position="63"/>
    </location>
</feature>
<dbReference type="PRINTS" id="PR01908">
    <property type="entry name" value="ADSPHPHTASE"/>
</dbReference>
<dbReference type="InterPro" id="IPR000387">
    <property type="entry name" value="Tyr_Pase_dom"/>
</dbReference>
<dbReference type="InterPro" id="IPR000340">
    <property type="entry name" value="Dual-sp_phosphatase_cat-dom"/>
</dbReference>
<evidence type="ECO:0000256" key="2">
    <source>
        <dbReference type="ARBA" id="ARBA00022912"/>
    </source>
</evidence>
<dbReference type="SUPFAM" id="SSF52799">
    <property type="entry name" value="(Phosphotyrosine protein) phosphatases II"/>
    <property type="match status" value="1"/>
</dbReference>
<keyword evidence="7" id="KW-1185">Reference proteome</keyword>
<feature type="compositionally biased region" description="Polar residues" evidence="3">
    <location>
        <begin position="214"/>
        <end position="254"/>
    </location>
</feature>
<reference evidence="6" key="2">
    <citation type="journal article" date="2023" name="Microbiol Resour">
        <title>Decontamination and Annotation of the Draft Genome Sequence of the Oomycete Lagenidium giganteum ARSEF 373.</title>
        <authorList>
            <person name="Morgan W.R."/>
            <person name="Tartar A."/>
        </authorList>
    </citation>
    <scope>NUCLEOTIDE SEQUENCE</scope>
    <source>
        <strain evidence="6">ARSEF 373</strain>
    </source>
</reference>
<dbReference type="CDD" id="cd14498">
    <property type="entry name" value="DSP"/>
    <property type="match status" value="1"/>
</dbReference>
<dbReference type="SMART" id="SM00195">
    <property type="entry name" value="DSPc"/>
    <property type="match status" value="1"/>
</dbReference>
<feature type="region of interest" description="Disordered" evidence="3">
    <location>
        <begin position="137"/>
        <end position="254"/>
    </location>
</feature>
<dbReference type="PANTHER" id="PTHR46381:SF2">
    <property type="entry name" value="MAP KINASE PHOSPHATASE"/>
    <property type="match status" value="1"/>
</dbReference>
<dbReference type="FunFam" id="3.90.190.10:FF:000130">
    <property type="entry name" value="Dual specificity protein phosphatase, putative"/>
    <property type="match status" value="1"/>
</dbReference>
<evidence type="ECO:0000259" key="4">
    <source>
        <dbReference type="PROSITE" id="PS50054"/>
    </source>
</evidence>
<evidence type="ECO:0000259" key="5">
    <source>
        <dbReference type="PROSITE" id="PS50056"/>
    </source>
</evidence>
<feature type="domain" description="Tyrosine specific protein phosphatases" evidence="5">
    <location>
        <begin position="342"/>
        <end position="400"/>
    </location>
</feature>
<gene>
    <name evidence="6" type="ORF">N0F65_001396</name>
</gene>
<organism evidence="6 7">
    <name type="scientific">Lagenidium giganteum</name>
    <dbReference type="NCBI Taxonomy" id="4803"/>
    <lineage>
        <taxon>Eukaryota</taxon>
        <taxon>Sar</taxon>
        <taxon>Stramenopiles</taxon>
        <taxon>Oomycota</taxon>
        <taxon>Peronosporomycetes</taxon>
        <taxon>Pythiales</taxon>
        <taxon>Pythiaceae</taxon>
    </lineage>
</organism>
<evidence type="ECO:0008006" key="8">
    <source>
        <dbReference type="Google" id="ProtNLM"/>
    </source>
</evidence>
<name>A0AAV2Z1V8_9STRA</name>
<dbReference type="AlphaFoldDB" id="A0AAV2Z1V8"/>
<keyword evidence="2" id="KW-0904">Protein phosphatase</keyword>
<evidence type="ECO:0000256" key="3">
    <source>
        <dbReference type="SAM" id="MobiDB-lite"/>
    </source>
</evidence>
<dbReference type="InterPro" id="IPR016130">
    <property type="entry name" value="Tyr_Pase_AS"/>
</dbReference>
<dbReference type="PROSITE" id="PS50054">
    <property type="entry name" value="TYR_PHOSPHATASE_DUAL"/>
    <property type="match status" value="1"/>
</dbReference>
<dbReference type="InterPro" id="IPR029021">
    <property type="entry name" value="Prot-tyrosine_phosphatase-like"/>
</dbReference>
<keyword evidence="1" id="KW-0378">Hydrolase</keyword>
<dbReference type="PROSITE" id="PS50056">
    <property type="entry name" value="TYR_PHOSPHATASE_2"/>
    <property type="match status" value="1"/>
</dbReference>
<sequence>MELASVLSTRGGCGAFASGVVGSGDSANSKRKLDCAHAPTKMVQAVDSQPKVRRRGSSVTNGDGGVMKRCYSDGTISEALGALIAHATDSDHDSETGACPKSPSMMVLNSAQKKHISPRVGHYSPICHRSSFAEDTCPARSTDVLSPTARPEADCSFGSDSGVASVFPRSASSDSLPLNRPPSIGTPRNSELATLSSSERKSKPSLSIDMDFSLSRNAATTTPTLGRSTSLPKRTWQPQRKNRNPGNLSLDLSQMDQPTFDPCEGVDARQFRRTDQAAVCSRVTDFLFVGGAAAAKDRDTLLKCGITHIINCAASVTPDFYPQDFLYYNVRLRDHSSQDIARHFYNIFDFIEGARRRGGKIFVHCVKGISRSPTMAIAYLMWYKRIGLYKALDFVRQARPVVDPNAGFIFQLTEWEHLHMEGTLRFQKAVVFRIEVPRDATGNGNGSRAAEKPLIIGPLTSIGEDYFHRPTKEIAKSSFVVSCADCMYIWCGAEVSEVQLEAAQHAIVLLQRYESFPEKCEIVYHGQEGASFWNLVDALNSK</sequence>
<dbReference type="Proteomes" id="UP001146120">
    <property type="component" value="Unassembled WGS sequence"/>
</dbReference>
<feature type="domain" description="Tyrosine-protein phosphatase" evidence="4">
    <location>
        <begin position="279"/>
        <end position="421"/>
    </location>
</feature>
<dbReference type="EMBL" id="DAKRPA010000080">
    <property type="protein sequence ID" value="DAZ99568.1"/>
    <property type="molecule type" value="Genomic_DNA"/>
</dbReference>
<dbReference type="SUPFAM" id="SSF55753">
    <property type="entry name" value="Actin depolymerizing proteins"/>
    <property type="match status" value="1"/>
</dbReference>
<comment type="caution">
    <text evidence="6">The sequence shown here is derived from an EMBL/GenBank/DDBJ whole genome shotgun (WGS) entry which is preliminary data.</text>
</comment>
<accession>A0AAV2Z1V8</accession>
<evidence type="ECO:0000256" key="1">
    <source>
        <dbReference type="ARBA" id="ARBA00022801"/>
    </source>
</evidence>
<dbReference type="Gene3D" id="3.90.190.10">
    <property type="entry name" value="Protein tyrosine phosphatase superfamily"/>
    <property type="match status" value="1"/>
</dbReference>
<dbReference type="PROSITE" id="PS00383">
    <property type="entry name" value="TYR_PHOSPHATASE_1"/>
    <property type="match status" value="1"/>
</dbReference>
<reference evidence="6" key="1">
    <citation type="submission" date="2022-11" db="EMBL/GenBank/DDBJ databases">
        <authorList>
            <person name="Morgan W.R."/>
            <person name="Tartar A."/>
        </authorList>
    </citation>
    <scope>NUCLEOTIDE SEQUENCE</scope>
    <source>
        <strain evidence="6">ARSEF 373</strain>
    </source>
</reference>
<dbReference type="Pfam" id="PF00782">
    <property type="entry name" value="DSPc"/>
    <property type="match status" value="1"/>
</dbReference>
<dbReference type="InterPro" id="IPR020422">
    <property type="entry name" value="TYR_PHOSPHATASE_DUAL_dom"/>
</dbReference>